<dbReference type="PROSITE" id="PS00941">
    <property type="entry name" value="CARBOXYLESTERASE_B_2"/>
    <property type="match status" value="1"/>
</dbReference>
<dbReference type="Proteomes" id="UP000800094">
    <property type="component" value="Unassembled WGS sequence"/>
</dbReference>
<dbReference type="PROSITE" id="PS00122">
    <property type="entry name" value="CARBOXYLESTERASE_B_1"/>
    <property type="match status" value="1"/>
</dbReference>
<proteinExistence type="inferred from homology"/>
<sequence length="543" mass="59733">MASKLVYTLLFNALLCGFARAHRPAPTVPNVIDLGYAKHVPTWTNTTSTGTQLLNYNNIRYARAPTGHLRFRKPQTSPAYQHGLQDGNRTSWETDCISSAHPGVPFPLLNGTTWGSEDCLFLNVITPKSAKKGDKLPVLHWVVGSAYSFGGKDWTGFGINTYGLYNRPLNLTDQFIIVTHNYRLGVSGWLPKFDDDMNGNLGVWDTLAAVEWTKKYIGKFGGDPDNITVIGQSAGAGIIAWMLLAEEGKMKLPFDQAWIASPALPPRKDLERSRPVFDMVLNETGCGTIDCLRRLPESAIKQVNEFLFFQTPSAGGGSLGPPPGLTPTVDGELVSDLPESAFAAGKFNKRVKRLVVGNTAGEGLGSSDRDMPNRFPDIVRANIPNVSNESIVELQSMYTYPPGLPEKLAWDYVTDINFGCPARTIAEAYKDRARQYVFSVPPAYHGQDLSYFFFADNTTTPVPDVETAFASESYLLQYMFRKAFPTNPDAPYATPLSEWPLVGENGAIANITLGGYEFGPMARDIQQRCEYIDALVMDPLNGV</sequence>
<name>A0A6A6HYB5_9PLEO</name>
<protein>
    <recommendedName>
        <fullName evidence="3">Carboxylic ester hydrolase</fullName>
        <ecNumber evidence="3">3.1.1.-</ecNumber>
    </recommendedName>
</protein>
<dbReference type="Gene3D" id="3.40.50.1820">
    <property type="entry name" value="alpha/beta hydrolase"/>
    <property type="match status" value="1"/>
</dbReference>
<feature type="domain" description="Carboxylesterase type B" evidence="4">
    <location>
        <begin position="49"/>
        <end position="455"/>
    </location>
</feature>
<dbReference type="PANTHER" id="PTHR11559">
    <property type="entry name" value="CARBOXYLESTERASE"/>
    <property type="match status" value="1"/>
</dbReference>
<organism evidence="5 6">
    <name type="scientific">Trematosphaeria pertusa</name>
    <dbReference type="NCBI Taxonomy" id="390896"/>
    <lineage>
        <taxon>Eukaryota</taxon>
        <taxon>Fungi</taxon>
        <taxon>Dikarya</taxon>
        <taxon>Ascomycota</taxon>
        <taxon>Pezizomycotina</taxon>
        <taxon>Dothideomycetes</taxon>
        <taxon>Pleosporomycetidae</taxon>
        <taxon>Pleosporales</taxon>
        <taxon>Massarineae</taxon>
        <taxon>Trematosphaeriaceae</taxon>
        <taxon>Trematosphaeria</taxon>
    </lineage>
</organism>
<accession>A0A6A6HYB5</accession>
<dbReference type="SUPFAM" id="SSF53474">
    <property type="entry name" value="alpha/beta-Hydrolases"/>
    <property type="match status" value="1"/>
</dbReference>
<keyword evidence="6" id="KW-1185">Reference proteome</keyword>
<keyword evidence="3" id="KW-0732">Signal</keyword>
<dbReference type="GO" id="GO:0016787">
    <property type="term" value="F:hydrolase activity"/>
    <property type="evidence" value="ECO:0007669"/>
    <property type="project" value="UniProtKB-KW"/>
</dbReference>
<evidence type="ECO:0000256" key="1">
    <source>
        <dbReference type="ARBA" id="ARBA00005964"/>
    </source>
</evidence>
<dbReference type="GeneID" id="54583560"/>
<feature type="signal peptide" evidence="3">
    <location>
        <begin position="1"/>
        <end position="21"/>
    </location>
</feature>
<dbReference type="AlphaFoldDB" id="A0A6A6HYB5"/>
<dbReference type="OrthoDB" id="408631at2759"/>
<gene>
    <name evidence="5" type="ORF">BU26DRAFT_524203</name>
</gene>
<evidence type="ECO:0000313" key="5">
    <source>
        <dbReference type="EMBL" id="KAF2242603.1"/>
    </source>
</evidence>
<dbReference type="InterPro" id="IPR019819">
    <property type="entry name" value="Carboxylesterase_B_CS"/>
</dbReference>
<dbReference type="Pfam" id="PF00135">
    <property type="entry name" value="COesterase"/>
    <property type="match status" value="1"/>
</dbReference>
<dbReference type="EC" id="3.1.1.-" evidence="3"/>
<dbReference type="InterPro" id="IPR029058">
    <property type="entry name" value="AB_hydrolase_fold"/>
</dbReference>
<evidence type="ECO:0000313" key="6">
    <source>
        <dbReference type="Proteomes" id="UP000800094"/>
    </source>
</evidence>
<reference evidence="5" key="1">
    <citation type="journal article" date="2020" name="Stud. Mycol.">
        <title>101 Dothideomycetes genomes: a test case for predicting lifestyles and emergence of pathogens.</title>
        <authorList>
            <person name="Haridas S."/>
            <person name="Albert R."/>
            <person name="Binder M."/>
            <person name="Bloem J."/>
            <person name="Labutti K."/>
            <person name="Salamov A."/>
            <person name="Andreopoulos B."/>
            <person name="Baker S."/>
            <person name="Barry K."/>
            <person name="Bills G."/>
            <person name="Bluhm B."/>
            <person name="Cannon C."/>
            <person name="Castanera R."/>
            <person name="Culley D."/>
            <person name="Daum C."/>
            <person name="Ezra D."/>
            <person name="Gonzalez J."/>
            <person name="Henrissat B."/>
            <person name="Kuo A."/>
            <person name="Liang C."/>
            <person name="Lipzen A."/>
            <person name="Lutzoni F."/>
            <person name="Magnuson J."/>
            <person name="Mondo S."/>
            <person name="Nolan M."/>
            <person name="Ohm R."/>
            <person name="Pangilinan J."/>
            <person name="Park H.-J."/>
            <person name="Ramirez L."/>
            <person name="Alfaro M."/>
            <person name="Sun H."/>
            <person name="Tritt A."/>
            <person name="Yoshinaga Y."/>
            <person name="Zwiers L.-H."/>
            <person name="Turgeon B."/>
            <person name="Goodwin S."/>
            <person name="Spatafora J."/>
            <person name="Crous P."/>
            <person name="Grigoriev I."/>
        </authorList>
    </citation>
    <scope>NUCLEOTIDE SEQUENCE</scope>
    <source>
        <strain evidence="5">CBS 122368</strain>
    </source>
</reference>
<keyword evidence="2 3" id="KW-0378">Hydrolase</keyword>
<evidence type="ECO:0000256" key="2">
    <source>
        <dbReference type="ARBA" id="ARBA00022801"/>
    </source>
</evidence>
<dbReference type="EMBL" id="ML987207">
    <property type="protein sequence ID" value="KAF2242603.1"/>
    <property type="molecule type" value="Genomic_DNA"/>
</dbReference>
<evidence type="ECO:0000259" key="4">
    <source>
        <dbReference type="Pfam" id="PF00135"/>
    </source>
</evidence>
<dbReference type="InterPro" id="IPR050309">
    <property type="entry name" value="Type-B_Carboxylest/Lipase"/>
</dbReference>
<dbReference type="InterPro" id="IPR002018">
    <property type="entry name" value="CarbesteraseB"/>
</dbReference>
<dbReference type="InterPro" id="IPR019826">
    <property type="entry name" value="Carboxylesterase_B_AS"/>
</dbReference>
<evidence type="ECO:0000256" key="3">
    <source>
        <dbReference type="RuleBase" id="RU361235"/>
    </source>
</evidence>
<feature type="chain" id="PRO_5025716915" description="Carboxylic ester hydrolase" evidence="3">
    <location>
        <begin position="22"/>
        <end position="543"/>
    </location>
</feature>
<dbReference type="RefSeq" id="XP_033677607.1">
    <property type="nucleotide sequence ID" value="XM_033830230.1"/>
</dbReference>
<comment type="similarity">
    <text evidence="1 3">Belongs to the type-B carboxylesterase/lipase family.</text>
</comment>